<feature type="transmembrane region" description="Helical" evidence="6">
    <location>
        <begin position="699"/>
        <end position="721"/>
    </location>
</feature>
<dbReference type="Pfam" id="PF03176">
    <property type="entry name" value="MMPL"/>
    <property type="match status" value="2"/>
</dbReference>
<dbReference type="KEGG" id="dol:Dole_1774"/>
<dbReference type="GO" id="GO:0005886">
    <property type="term" value="C:plasma membrane"/>
    <property type="evidence" value="ECO:0007669"/>
    <property type="project" value="UniProtKB-SubCell"/>
</dbReference>
<dbReference type="GO" id="GO:0022857">
    <property type="term" value="F:transmembrane transporter activity"/>
    <property type="evidence" value="ECO:0007669"/>
    <property type="project" value="InterPro"/>
</dbReference>
<evidence type="ECO:0000313" key="9">
    <source>
        <dbReference type="Proteomes" id="UP000008561"/>
    </source>
</evidence>
<dbReference type="Proteomes" id="UP000008561">
    <property type="component" value="Chromosome"/>
</dbReference>
<feature type="transmembrane region" description="Helical" evidence="6">
    <location>
        <begin position="648"/>
        <end position="666"/>
    </location>
</feature>
<dbReference type="STRING" id="96561.Dole_1774"/>
<feature type="transmembrane region" description="Helical" evidence="6">
    <location>
        <begin position="747"/>
        <end position="767"/>
    </location>
</feature>
<sequence length="815" mass="91249">MAGVKDQIERGFEQLARTLYTHRLKVLVFFCVLLGAFFYKIPSITVDTSAEALLDEHDKSRIEYDRFRDQFGQDRFVVITITSDHIFTQSFFERLHTFQAALEERVPYVKEVTSLINARHTWGDSDELIVEDLLEGWPDRTVDFEVLRNQVMANPAYLHQFISTDGRTTSVIIEPDVYHTEQMDVLEAFDSFDEEIFVGEEETQQKRYLSDMENEVLVEAVREVVAAYHAPDFSLALAGGPVVLEVFNDYTMLDLKKCFLLSFVVILVFLWLLFRRVSGVVLPSIVVQGATFSTLGLLGWFGVPIKMTTTVLPAFLLCVGVADSVHILALFYKEVDRGESRKDAIGHAVGHSGLAVVLTSLTTAAALLSFSFAELTALGDLGLFAAAGVLLALFYTLFMLPALVAVVPVRPRSAGRQKQGRSLVMDRVLLRTANISIRHPLKIIGISLVLFAVSFYYMFDLRYSDYVVGFFPESMAVRKDIATIDKQLNGSLQLEVIIDTGRENGVYEPRFLNRIDNATHYLSQHETPEIVVGKIYSLNDLLKEIHQALNENRPEFYAISQDYNTIAQELLLFENAGSDDLEPIVDSLFSKTRVSIKTNWVDSVVLNDFMQETKHYFTTLFGDSARITITGMSALMARTISAALNSMVKSYALAFGVIAIMMMLLVWDIKTGLFSMIPNIFPIFLSLGIMGFFDVPLDMTSLMIASIAMGLVVDDTVHFVYNFRKYYLRTGDAHEAVRATFMGVGRALLITSVVLAFGFFVLMAATLNHIVRFGFFTGLTILFALLADFLLAPALMIVITGSHKRSSSAAAMDSR</sequence>
<feature type="transmembrane region" description="Helical" evidence="6">
    <location>
        <begin position="773"/>
        <end position="799"/>
    </location>
</feature>
<reference evidence="8 9" key="1">
    <citation type="submission" date="2007-10" db="EMBL/GenBank/DDBJ databases">
        <title>Complete sequence of Desulfococcus oleovorans Hxd3.</title>
        <authorList>
            <consortium name="US DOE Joint Genome Institute"/>
            <person name="Copeland A."/>
            <person name="Lucas S."/>
            <person name="Lapidus A."/>
            <person name="Barry K."/>
            <person name="Glavina del Rio T."/>
            <person name="Dalin E."/>
            <person name="Tice H."/>
            <person name="Pitluck S."/>
            <person name="Kiss H."/>
            <person name="Brettin T."/>
            <person name="Bruce D."/>
            <person name="Detter J.C."/>
            <person name="Han C."/>
            <person name="Schmutz J."/>
            <person name="Larimer F."/>
            <person name="Land M."/>
            <person name="Hauser L."/>
            <person name="Kyrpides N."/>
            <person name="Kim E."/>
            <person name="Wawrik B."/>
            <person name="Richardson P."/>
        </authorList>
    </citation>
    <scope>NUCLEOTIDE SEQUENCE [LARGE SCALE GENOMIC DNA]</scope>
    <source>
        <strain evidence="9">DSM 6200 / JCM 39069 / Hxd3</strain>
    </source>
</reference>
<organism evidence="8 9">
    <name type="scientific">Desulfosudis oleivorans (strain DSM 6200 / JCM 39069 / Hxd3)</name>
    <name type="common">Desulfococcus oleovorans</name>
    <dbReference type="NCBI Taxonomy" id="96561"/>
    <lineage>
        <taxon>Bacteria</taxon>
        <taxon>Pseudomonadati</taxon>
        <taxon>Thermodesulfobacteriota</taxon>
        <taxon>Desulfobacteria</taxon>
        <taxon>Desulfobacterales</taxon>
        <taxon>Desulfosudaceae</taxon>
        <taxon>Desulfosudis</taxon>
    </lineage>
</organism>
<dbReference type="InterPro" id="IPR001036">
    <property type="entry name" value="Acrflvin-R"/>
</dbReference>
<feature type="domain" description="SSD" evidence="7">
    <location>
        <begin position="672"/>
        <end position="798"/>
    </location>
</feature>
<name>A9A0V3_DESOH</name>
<dbReference type="PANTHER" id="PTHR33406">
    <property type="entry name" value="MEMBRANE PROTEIN MJ1562-RELATED"/>
    <property type="match status" value="1"/>
</dbReference>
<dbReference type="RefSeq" id="WP_012175194.1">
    <property type="nucleotide sequence ID" value="NC_009943.1"/>
</dbReference>
<gene>
    <name evidence="8" type="ordered locus">Dole_1774</name>
</gene>
<keyword evidence="3 6" id="KW-0812">Transmembrane</keyword>
<feature type="transmembrane region" description="Helical" evidence="6">
    <location>
        <begin position="311"/>
        <end position="332"/>
    </location>
</feature>
<dbReference type="InterPro" id="IPR004869">
    <property type="entry name" value="MMPL_dom"/>
</dbReference>
<dbReference type="PRINTS" id="PR00702">
    <property type="entry name" value="ACRIFLAVINRP"/>
</dbReference>
<evidence type="ECO:0000256" key="3">
    <source>
        <dbReference type="ARBA" id="ARBA00022692"/>
    </source>
</evidence>
<dbReference type="Gene3D" id="1.20.1640.10">
    <property type="entry name" value="Multidrug efflux transporter AcrB transmembrane domain"/>
    <property type="match status" value="2"/>
</dbReference>
<evidence type="ECO:0000256" key="5">
    <source>
        <dbReference type="ARBA" id="ARBA00023136"/>
    </source>
</evidence>
<dbReference type="SUPFAM" id="SSF82866">
    <property type="entry name" value="Multidrug efflux transporter AcrB transmembrane domain"/>
    <property type="match status" value="2"/>
</dbReference>
<keyword evidence="2" id="KW-1003">Cell membrane</keyword>
<feature type="transmembrane region" description="Helical" evidence="6">
    <location>
        <begin position="281"/>
        <end position="305"/>
    </location>
</feature>
<evidence type="ECO:0000259" key="7">
    <source>
        <dbReference type="PROSITE" id="PS50156"/>
    </source>
</evidence>
<dbReference type="InterPro" id="IPR000731">
    <property type="entry name" value="SSD"/>
</dbReference>
<feature type="transmembrane region" description="Helical" evidence="6">
    <location>
        <begin position="353"/>
        <end position="372"/>
    </location>
</feature>
<accession>A9A0V3</accession>
<dbReference type="EMBL" id="CP000859">
    <property type="protein sequence ID" value="ABW67578.1"/>
    <property type="molecule type" value="Genomic_DNA"/>
</dbReference>
<dbReference type="eggNOG" id="COG1033">
    <property type="taxonomic scope" value="Bacteria"/>
</dbReference>
<feature type="transmembrane region" description="Helical" evidence="6">
    <location>
        <begin position="20"/>
        <end position="39"/>
    </location>
</feature>
<feature type="transmembrane region" description="Helical" evidence="6">
    <location>
        <begin position="673"/>
        <end position="693"/>
    </location>
</feature>
<protein>
    <submittedName>
        <fullName evidence="8">Patched family protein</fullName>
    </submittedName>
</protein>
<dbReference type="PANTHER" id="PTHR33406:SF12">
    <property type="entry name" value="BLR2997 PROTEIN"/>
    <property type="match status" value="1"/>
</dbReference>
<dbReference type="InterPro" id="IPR050545">
    <property type="entry name" value="Mycobact_MmpL"/>
</dbReference>
<proteinExistence type="predicted"/>
<dbReference type="AlphaFoldDB" id="A9A0V3"/>
<evidence type="ECO:0000256" key="2">
    <source>
        <dbReference type="ARBA" id="ARBA00022475"/>
    </source>
</evidence>
<evidence type="ECO:0000256" key="4">
    <source>
        <dbReference type="ARBA" id="ARBA00022989"/>
    </source>
</evidence>
<dbReference type="HOGENOM" id="CLU_008861_3_0_7"/>
<feature type="transmembrane region" description="Helical" evidence="6">
    <location>
        <begin position="441"/>
        <end position="459"/>
    </location>
</feature>
<dbReference type="PROSITE" id="PS50156">
    <property type="entry name" value="SSD"/>
    <property type="match status" value="2"/>
</dbReference>
<evidence type="ECO:0000313" key="8">
    <source>
        <dbReference type="EMBL" id="ABW67578.1"/>
    </source>
</evidence>
<evidence type="ECO:0000256" key="1">
    <source>
        <dbReference type="ARBA" id="ARBA00004651"/>
    </source>
</evidence>
<keyword evidence="5 6" id="KW-0472">Membrane</keyword>
<dbReference type="OrthoDB" id="9794724at2"/>
<feature type="transmembrane region" description="Helical" evidence="6">
    <location>
        <begin position="259"/>
        <end position="274"/>
    </location>
</feature>
<feature type="transmembrane region" description="Helical" evidence="6">
    <location>
        <begin position="384"/>
        <end position="409"/>
    </location>
</feature>
<comment type="subcellular location">
    <subcellularLocation>
        <location evidence="1">Cell membrane</location>
        <topology evidence="1">Multi-pass membrane protein</topology>
    </subcellularLocation>
</comment>
<keyword evidence="4 6" id="KW-1133">Transmembrane helix</keyword>
<keyword evidence="9" id="KW-1185">Reference proteome</keyword>
<evidence type="ECO:0000256" key="6">
    <source>
        <dbReference type="SAM" id="Phobius"/>
    </source>
</evidence>
<feature type="domain" description="SSD" evidence="7">
    <location>
        <begin position="290"/>
        <end position="406"/>
    </location>
</feature>